<evidence type="ECO:0000259" key="1">
    <source>
        <dbReference type="Pfam" id="PF00567"/>
    </source>
</evidence>
<evidence type="ECO:0000313" key="2">
    <source>
        <dbReference type="Proteomes" id="UP000887540"/>
    </source>
</evidence>
<dbReference type="Pfam" id="PF00567">
    <property type="entry name" value="TUDOR"/>
    <property type="match status" value="1"/>
</dbReference>
<sequence length="601" mass="69813">MVRSRTASPITHVPNKDEGEMMIMGPQKIHRIVLTHETICTVSHVTSPSCIWLKLRNNIVETQLQITCDGRLGDERNLWSDELKPLKNKPEARHYVMAPRDENIYGRARVLEYDSKNPDFVYILFIDHGDCCWVHWRCLAEISHVMKCHPWQAIPVALFKLFPTRRFMGEEEPTWTREDLNVLEEIIENYTYFRVKPIFGSLKYNDYSININVELFGLRDNDDFIGDSIAHLFKNQRVESIIKRKYYDSVQQPMFSLDDQNVLPPCSPNDVEEFRLEFPIKIRESTHQILDIGELNLEEDDDVLNKRELKIGKNDKKTEEAYPEIKLIKLADIREEFSDDGKFCILVNGSSTVSPYEFYAYPLRLKEMPRKNSAMETGKRENPAKEVHALIDDRIQFSDELDTWYGQQANRHAVDASTVRTMLEKGKPVFGIYEVYSEHSETGSWRRVEIIGLRPIERNQEQPMAAPWQFCRVRFLDFGGTDIVPVANILKIHASHCTKPVMCMPLCMNKIEPITGNWTEKLNAYFRSVLRGDIPIICELEENFETVSPAENLEDKVPAPKRRGVIFVKNLRVMTRPNDPTMEEKLVHGTKTSQAIAKFKE</sequence>
<organism evidence="2 3">
    <name type="scientific">Acrobeloides nanus</name>
    <dbReference type="NCBI Taxonomy" id="290746"/>
    <lineage>
        <taxon>Eukaryota</taxon>
        <taxon>Metazoa</taxon>
        <taxon>Ecdysozoa</taxon>
        <taxon>Nematoda</taxon>
        <taxon>Chromadorea</taxon>
        <taxon>Rhabditida</taxon>
        <taxon>Tylenchina</taxon>
        <taxon>Cephalobomorpha</taxon>
        <taxon>Cephaloboidea</taxon>
        <taxon>Cephalobidae</taxon>
        <taxon>Acrobeloides</taxon>
    </lineage>
</organism>
<evidence type="ECO:0000313" key="3">
    <source>
        <dbReference type="WBParaSite" id="ACRNAN_scaffold13151.g30291.t2"/>
    </source>
</evidence>
<feature type="domain" description="Tudor" evidence="1">
    <location>
        <begin position="36"/>
        <end position="158"/>
    </location>
</feature>
<proteinExistence type="predicted"/>
<dbReference type="Gene3D" id="2.30.30.140">
    <property type="match status" value="2"/>
</dbReference>
<dbReference type="WBParaSite" id="ACRNAN_scaffold13151.g30291.t2">
    <property type="protein sequence ID" value="ACRNAN_scaffold13151.g30291.t2"/>
    <property type="gene ID" value="ACRNAN_scaffold13151.g30291"/>
</dbReference>
<reference evidence="3" key="1">
    <citation type="submission" date="2022-11" db="UniProtKB">
        <authorList>
            <consortium name="WormBaseParasite"/>
        </authorList>
    </citation>
    <scope>IDENTIFICATION</scope>
</reference>
<dbReference type="Proteomes" id="UP000887540">
    <property type="component" value="Unplaced"/>
</dbReference>
<keyword evidence="2" id="KW-1185">Reference proteome</keyword>
<protein>
    <submittedName>
        <fullName evidence="3">Tudor domain-containing protein</fullName>
    </submittedName>
</protein>
<dbReference type="InterPro" id="IPR050621">
    <property type="entry name" value="Tudor_domain_containing"/>
</dbReference>
<dbReference type="PANTHER" id="PTHR22948">
    <property type="entry name" value="TUDOR DOMAIN CONTAINING PROTEIN"/>
    <property type="match status" value="1"/>
</dbReference>
<dbReference type="SUPFAM" id="SSF63748">
    <property type="entry name" value="Tudor/PWWP/MBT"/>
    <property type="match status" value="2"/>
</dbReference>
<accession>A0A914CQJ7</accession>
<dbReference type="AlphaFoldDB" id="A0A914CQJ7"/>
<dbReference type="InterPro" id="IPR002999">
    <property type="entry name" value="Tudor"/>
</dbReference>
<dbReference type="CDD" id="cd20379">
    <property type="entry name" value="Tudor_dTUD-like"/>
    <property type="match status" value="1"/>
</dbReference>
<name>A0A914CQJ7_9BILA</name>
<dbReference type="PANTHER" id="PTHR22948:SF76">
    <property type="entry name" value="FI20010P1-RELATED"/>
    <property type="match status" value="1"/>
</dbReference>